<dbReference type="NCBIfam" id="TIGR03824">
    <property type="entry name" value="FlgM_jcvi"/>
    <property type="match status" value="1"/>
</dbReference>
<evidence type="ECO:0000256" key="6">
    <source>
        <dbReference type="ARBA" id="ARBA00023163"/>
    </source>
</evidence>
<evidence type="ECO:0000256" key="7">
    <source>
        <dbReference type="ARBA" id="ARBA00024739"/>
    </source>
</evidence>
<dbReference type="EMBL" id="DNAA01000133">
    <property type="protein sequence ID" value="HBA09047.1"/>
    <property type="molecule type" value="Genomic_DNA"/>
</dbReference>
<sequence length="112" mass="11711">MKINETIKNTAGLGLDKASVEKANAAKVEADAKQKAEKSITGDKSSGNVTLSPLSAKLQTLETKVKASNVYDAEKVDAIKSAIAGGQFSVNSEKVADGLIETVKDLLTSRFA</sequence>
<dbReference type="GO" id="GO:0044781">
    <property type="term" value="P:bacterial-type flagellum organization"/>
    <property type="evidence" value="ECO:0007669"/>
    <property type="project" value="UniProtKB-KW"/>
</dbReference>
<keyword evidence="10" id="KW-0966">Cell projection</keyword>
<dbReference type="SUPFAM" id="SSF101498">
    <property type="entry name" value="Anti-sigma factor FlgM"/>
    <property type="match status" value="1"/>
</dbReference>
<reference evidence="10 11" key="1">
    <citation type="journal article" date="2018" name="Nat. Biotechnol.">
        <title>A standardized bacterial taxonomy based on genome phylogeny substantially revises the tree of life.</title>
        <authorList>
            <person name="Parks D.H."/>
            <person name="Chuvochina M."/>
            <person name="Waite D.W."/>
            <person name="Rinke C."/>
            <person name="Skarshewski A."/>
            <person name="Chaumeil P.A."/>
            <person name="Hugenholtz P."/>
        </authorList>
    </citation>
    <scope>NUCLEOTIDE SEQUENCE [LARGE SCALE GENOMIC DNA]</scope>
    <source>
        <strain evidence="10">UBA9958</strain>
    </source>
</reference>
<dbReference type="STRING" id="1132855.GCA_000384255_01809"/>
<dbReference type="Pfam" id="PF04316">
    <property type="entry name" value="FlgM"/>
    <property type="match status" value="1"/>
</dbReference>
<dbReference type="InterPro" id="IPR035890">
    <property type="entry name" value="Anti-sigma-28_factor_FlgM_sf"/>
</dbReference>
<keyword evidence="3" id="KW-0678">Repressor</keyword>
<keyword evidence="4" id="KW-1005">Bacterial flagellum biogenesis</keyword>
<evidence type="ECO:0000313" key="10">
    <source>
        <dbReference type="EMBL" id="HBA09047.1"/>
    </source>
</evidence>
<comment type="similarity">
    <text evidence="1">Belongs to the FlgM family.</text>
</comment>
<dbReference type="InterPro" id="IPR031316">
    <property type="entry name" value="FlgM_C"/>
</dbReference>
<dbReference type="InterPro" id="IPR007412">
    <property type="entry name" value="FlgM"/>
</dbReference>
<evidence type="ECO:0000256" key="8">
    <source>
        <dbReference type="ARBA" id="ARBA00030117"/>
    </source>
</evidence>
<evidence type="ECO:0000256" key="2">
    <source>
        <dbReference type="ARBA" id="ARBA00017823"/>
    </source>
</evidence>
<keyword evidence="10" id="KW-0282">Flagellum</keyword>
<protein>
    <recommendedName>
        <fullName evidence="2">Negative regulator of flagellin synthesis</fullName>
    </recommendedName>
    <alternativeName>
        <fullName evidence="8">Anti-sigma-28 factor</fullName>
    </alternativeName>
</protein>
<organism evidence="10 11">
    <name type="scientific">Methylotenera mobilis</name>
    <dbReference type="NCBI Taxonomy" id="359408"/>
    <lineage>
        <taxon>Bacteria</taxon>
        <taxon>Pseudomonadati</taxon>
        <taxon>Pseudomonadota</taxon>
        <taxon>Betaproteobacteria</taxon>
        <taxon>Nitrosomonadales</taxon>
        <taxon>Methylophilaceae</taxon>
        <taxon>Methylotenera</taxon>
    </lineage>
</organism>
<evidence type="ECO:0000256" key="3">
    <source>
        <dbReference type="ARBA" id="ARBA00022491"/>
    </source>
</evidence>
<evidence type="ECO:0000256" key="1">
    <source>
        <dbReference type="ARBA" id="ARBA00005322"/>
    </source>
</evidence>
<comment type="function">
    <text evidence="7">Responsible for the coupling of flagellin expression to flagellar assembly by preventing expression of the flagellin genes when a component of the middle class of proteins is defective. It negatively regulates flagellar genes by inhibiting the activity of FliA by directly binding to FliA.</text>
</comment>
<dbReference type="GO" id="GO:0045892">
    <property type="term" value="P:negative regulation of DNA-templated transcription"/>
    <property type="evidence" value="ECO:0007669"/>
    <property type="project" value="InterPro"/>
</dbReference>
<comment type="caution">
    <text evidence="10">The sequence shown here is derived from an EMBL/GenBank/DDBJ whole genome shotgun (WGS) entry which is preliminary data.</text>
</comment>
<keyword evidence="10" id="KW-0969">Cilium</keyword>
<evidence type="ECO:0000256" key="5">
    <source>
        <dbReference type="ARBA" id="ARBA00023015"/>
    </source>
</evidence>
<evidence type="ECO:0000259" key="9">
    <source>
        <dbReference type="Pfam" id="PF04316"/>
    </source>
</evidence>
<keyword evidence="6" id="KW-0804">Transcription</keyword>
<evidence type="ECO:0000256" key="4">
    <source>
        <dbReference type="ARBA" id="ARBA00022795"/>
    </source>
</evidence>
<dbReference type="Proteomes" id="UP000264313">
    <property type="component" value="Unassembled WGS sequence"/>
</dbReference>
<name>A0A351RAH6_9PROT</name>
<proteinExistence type="inferred from homology"/>
<accession>A0A351RAH6</accession>
<feature type="domain" description="Anti-sigma-28 factor FlgM C-terminal" evidence="9">
    <location>
        <begin position="49"/>
        <end position="101"/>
    </location>
</feature>
<dbReference type="AlphaFoldDB" id="A0A351RAH6"/>
<gene>
    <name evidence="10" type="primary">flgM</name>
    <name evidence="10" type="ORF">DCW48_05475</name>
</gene>
<keyword evidence="5" id="KW-0805">Transcription regulation</keyword>
<evidence type="ECO:0000313" key="11">
    <source>
        <dbReference type="Proteomes" id="UP000264313"/>
    </source>
</evidence>